<keyword evidence="1" id="KW-0812">Transmembrane</keyword>
<protein>
    <submittedName>
        <fullName evidence="2">Uncharacterized protein</fullName>
    </submittedName>
</protein>
<comment type="caution">
    <text evidence="2">The sequence shown here is derived from an EMBL/GenBank/DDBJ whole genome shotgun (WGS) entry which is preliminary data.</text>
</comment>
<name>A0ABP7QYE3_9SPHI</name>
<organism evidence="2 3">
    <name type="scientific">Mucilaginibacter dorajii</name>
    <dbReference type="NCBI Taxonomy" id="692994"/>
    <lineage>
        <taxon>Bacteria</taxon>
        <taxon>Pseudomonadati</taxon>
        <taxon>Bacteroidota</taxon>
        <taxon>Sphingobacteriia</taxon>
        <taxon>Sphingobacteriales</taxon>
        <taxon>Sphingobacteriaceae</taxon>
        <taxon>Mucilaginibacter</taxon>
    </lineage>
</organism>
<dbReference type="NCBIfam" id="NF045579">
    <property type="entry name" value="rhamnoside_JR"/>
    <property type="match status" value="1"/>
</dbReference>
<keyword evidence="1" id="KW-1133">Transmembrane helix</keyword>
<dbReference type="RefSeq" id="WP_259086849.1">
    <property type="nucleotide sequence ID" value="NZ_BAAAZC010000031.1"/>
</dbReference>
<dbReference type="PANTHER" id="PTHR36848">
    <property type="entry name" value="DNA-BINDING PROTEIN (PUTATIVE SECRETED PROTEIN)-RELATED"/>
    <property type="match status" value="1"/>
</dbReference>
<evidence type="ECO:0000313" key="2">
    <source>
        <dbReference type="EMBL" id="GAA3989907.1"/>
    </source>
</evidence>
<dbReference type="Gene3D" id="2.60.120.260">
    <property type="entry name" value="Galactose-binding domain-like"/>
    <property type="match status" value="1"/>
</dbReference>
<reference evidence="3" key="1">
    <citation type="journal article" date="2019" name="Int. J. Syst. Evol. Microbiol.">
        <title>The Global Catalogue of Microorganisms (GCM) 10K type strain sequencing project: providing services to taxonomists for standard genome sequencing and annotation.</title>
        <authorList>
            <consortium name="The Broad Institute Genomics Platform"/>
            <consortium name="The Broad Institute Genome Sequencing Center for Infectious Disease"/>
            <person name="Wu L."/>
            <person name="Ma J."/>
        </authorList>
    </citation>
    <scope>NUCLEOTIDE SEQUENCE [LARGE SCALE GENOMIC DNA]</scope>
    <source>
        <strain evidence="3">JCM 16601</strain>
    </source>
</reference>
<proteinExistence type="predicted"/>
<dbReference type="InterPro" id="IPR008979">
    <property type="entry name" value="Galactose-bd-like_sf"/>
</dbReference>
<sequence>MKRLNGSIVYVILFGITVCIFLLSAAFQVPFKIAKATALKSGDFDPSLFKHPPLKYAPFTRWWWPGNDVTKEELTREVDLLADHHFGGVEIQPFALIIPVKGGKAQQDRITGYDSPEYYDNLRTVLDEAIKKGLTVDLTDGSGWPAGGPHLTEEDNNLTLEFGTANLTGGKAVSVAIPRPVRGDRPTARLQVVMAAKTLKDNADQPKESLYLDSLSAIDLTAFVQDNKLNWDAPAGNWKVVAFWGIPDGEKPSIIAKKDAGYVMNHWDSTKVLKNYDYLFGDRTGLASYFGRPLRAIFDDSYEFRANRNYSWDFLNYFKEKRGYDARKWLGANMQLGYNNMYARMSAPDAPFDIVFSDEDWRLRYDYDLTLSELLGKNFLDASRHWTESRGLLHRTQTYGFNMDMIASAGLASIPETETMMEGSGSEGAMKLITSGAHLYNKPVTSAESAVFINRAFMTTPQKLRMVADKLFAVGVNQMIFHGTSYTYHPEGYVKEGWYPWTNNVITGINFSSNISESDPFWKYQTDINQYIARTQYALRTGKPHADVLIYYPFLNFDDGAVNPEEILTEGYLKGIEPTLPVAPTKINKRTPQQIWYEKVSKLTNKLEASGVSWEWVNDASIQEAELNANKQIEIRGNVYQTLLLADAPFIQLKSAAQINALSKKGMKLLTVGTLPEKQPGFLNFRENDKTTKVLIAEAANTKNSLHVDSSDGFNKAISGLSMKVKYARPYDFVRTHQRDMTDGSRIQFIWNKSDRWQKISIDLDPSFTDSYWLNAEDGSITQNHSRQISYMLPPYCSRLLYANTKKVISKGLLSTPKTMEVSTSPILTVNNWNINADSVTVSHSELFDWKDNSQFKFQGTKGVYTSSFKLNKQNGTKYYIDLGKVYFTADMRINGKAAGSLLYAPYRMDITSFIVQGENHIVITVTTTQLNHFIGLATSGDKFYKQFKGQENRLMSAGLAGPVTIYSVLNHK</sequence>
<keyword evidence="1" id="KW-0472">Membrane</keyword>
<dbReference type="Proteomes" id="UP001500742">
    <property type="component" value="Unassembled WGS sequence"/>
</dbReference>
<dbReference type="SUPFAM" id="SSF49785">
    <property type="entry name" value="Galactose-binding domain-like"/>
    <property type="match status" value="1"/>
</dbReference>
<dbReference type="EMBL" id="BAAAZC010000031">
    <property type="protein sequence ID" value="GAA3989907.1"/>
    <property type="molecule type" value="Genomic_DNA"/>
</dbReference>
<accession>A0ABP7QYE3</accession>
<evidence type="ECO:0000313" key="3">
    <source>
        <dbReference type="Proteomes" id="UP001500742"/>
    </source>
</evidence>
<feature type="transmembrane region" description="Helical" evidence="1">
    <location>
        <begin position="7"/>
        <end position="27"/>
    </location>
</feature>
<dbReference type="InterPro" id="IPR053161">
    <property type="entry name" value="Ulvan_degrading_GH"/>
</dbReference>
<dbReference type="PANTHER" id="PTHR36848:SF2">
    <property type="entry name" value="SECRETED PROTEIN"/>
    <property type="match status" value="1"/>
</dbReference>
<evidence type="ECO:0000256" key="1">
    <source>
        <dbReference type="SAM" id="Phobius"/>
    </source>
</evidence>
<gene>
    <name evidence="2" type="ORF">GCM10022210_49130</name>
</gene>
<keyword evidence="3" id="KW-1185">Reference proteome</keyword>
<dbReference type="Pfam" id="PF17132">
    <property type="entry name" value="Glyco_hydro_106"/>
    <property type="match status" value="2"/>
</dbReference>